<dbReference type="Proteomes" id="UP001060085">
    <property type="component" value="Linkage Group LG06"/>
</dbReference>
<proteinExistence type="predicted"/>
<evidence type="ECO:0000313" key="2">
    <source>
        <dbReference type="Proteomes" id="UP001060085"/>
    </source>
</evidence>
<dbReference type="EMBL" id="CM044706">
    <property type="protein sequence ID" value="KAI5657964.1"/>
    <property type="molecule type" value="Genomic_DNA"/>
</dbReference>
<organism evidence="1 2">
    <name type="scientific">Catharanthus roseus</name>
    <name type="common">Madagascar periwinkle</name>
    <name type="synonym">Vinca rosea</name>
    <dbReference type="NCBI Taxonomy" id="4058"/>
    <lineage>
        <taxon>Eukaryota</taxon>
        <taxon>Viridiplantae</taxon>
        <taxon>Streptophyta</taxon>
        <taxon>Embryophyta</taxon>
        <taxon>Tracheophyta</taxon>
        <taxon>Spermatophyta</taxon>
        <taxon>Magnoliopsida</taxon>
        <taxon>eudicotyledons</taxon>
        <taxon>Gunneridae</taxon>
        <taxon>Pentapetalae</taxon>
        <taxon>asterids</taxon>
        <taxon>lamiids</taxon>
        <taxon>Gentianales</taxon>
        <taxon>Apocynaceae</taxon>
        <taxon>Rauvolfioideae</taxon>
        <taxon>Vinceae</taxon>
        <taxon>Catharanthinae</taxon>
        <taxon>Catharanthus</taxon>
    </lineage>
</organism>
<reference evidence="2" key="1">
    <citation type="journal article" date="2023" name="Nat. Plants">
        <title>Single-cell RNA sequencing provides a high-resolution roadmap for understanding the multicellular compartmentation of specialized metabolism.</title>
        <authorList>
            <person name="Sun S."/>
            <person name="Shen X."/>
            <person name="Li Y."/>
            <person name="Li Y."/>
            <person name="Wang S."/>
            <person name="Li R."/>
            <person name="Zhang H."/>
            <person name="Shen G."/>
            <person name="Guo B."/>
            <person name="Wei J."/>
            <person name="Xu J."/>
            <person name="St-Pierre B."/>
            <person name="Chen S."/>
            <person name="Sun C."/>
        </authorList>
    </citation>
    <scope>NUCLEOTIDE SEQUENCE [LARGE SCALE GENOMIC DNA]</scope>
</reference>
<name>A0ACC0ABF9_CATRO</name>
<gene>
    <name evidence="1" type="ORF">M9H77_26757</name>
</gene>
<accession>A0ACC0ABF9</accession>
<comment type="caution">
    <text evidence="1">The sequence shown here is derived from an EMBL/GenBank/DDBJ whole genome shotgun (WGS) entry which is preliminary data.</text>
</comment>
<sequence length="153" mass="18153">MEKRKMTTIKPLDCLLGDDGTSKSDALQLTPSNAHEHEQREDNIKGKEWIQVELSVQGQSISPYTTLKKVLNLWVQATPLSKNKSGKSFKVMWNNVTCWLEILVVCFLHGELWKWKWIREKKMRRTAEEEDEEILRFSWPIRGEERREKGRRR</sequence>
<protein>
    <submittedName>
        <fullName evidence="1">Uncharacterized protein</fullName>
    </submittedName>
</protein>
<evidence type="ECO:0000313" key="1">
    <source>
        <dbReference type="EMBL" id="KAI5657964.1"/>
    </source>
</evidence>
<keyword evidence="2" id="KW-1185">Reference proteome</keyword>